<organism evidence="1 2">
    <name type="scientific">Acinetobacter defluvii</name>
    <dbReference type="NCBI Taxonomy" id="1871111"/>
    <lineage>
        <taxon>Bacteria</taxon>
        <taxon>Pseudomonadati</taxon>
        <taxon>Pseudomonadota</taxon>
        <taxon>Gammaproteobacteria</taxon>
        <taxon>Moraxellales</taxon>
        <taxon>Moraxellaceae</taxon>
        <taxon>Acinetobacter</taxon>
    </lineage>
</organism>
<dbReference type="Proteomes" id="UP000245977">
    <property type="component" value="Plasmid p1_010030"/>
</dbReference>
<accession>A0A2S2F876</accession>
<dbReference type="AlphaFoldDB" id="A0A2S2F876"/>
<dbReference type="RefSeq" id="WP_065994736.1">
    <property type="nucleotide sequence ID" value="NZ_CP029389.2"/>
</dbReference>
<keyword evidence="2" id="KW-1185">Reference proteome</keyword>
<dbReference type="KEGG" id="adv:DJ533_00035"/>
<sequence>MKKLSLEDFIKKSRIVHGDKYDYSESVYKGALQKIKIICPTHGAFEQIANNHLQGMNCPNCANTDKAKPKKNLDSFLKKAKTIHGDKYDYSESVYKGAQKKIKIICPTHGAFEQVVNNHLHGSGCSRCPRKKRATKKPNV</sequence>
<name>A0A2S2F876_9GAMM</name>
<dbReference type="OrthoDB" id="878605at2"/>
<keyword evidence="1" id="KW-0614">Plasmid</keyword>
<reference evidence="1" key="1">
    <citation type="submission" date="2019-08" db="EMBL/GenBank/DDBJ databases">
        <title>The complete genome of Acinetobacter defluvii strain WCHAD010030.</title>
        <authorList>
            <person name="Hu Y."/>
            <person name="Qin J."/>
            <person name="Feng Y."/>
            <person name="Zong Z."/>
        </authorList>
    </citation>
    <scope>NUCLEOTIDE SEQUENCE</scope>
    <source>
        <strain evidence="1">WCHA30</strain>
        <plasmid evidence="1">p1_010030</plasmid>
    </source>
</reference>
<dbReference type="EMBL" id="CP029389">
    <property type="protein sequence ID" value="AWL27108.1"/>
    <property type="molecule type" value="Genomic_DNA"/>
</dbReference>
<evidence type="ECO:0000313" key="1">
    <source>
        <dbReference type="EMBL" id="AWL27108.1"/>
    </source>
</evidence>
<protein>
    <recommendedName>
        <fullName evidence="3">DUF723 domain-containing protein</fullName>
    </recommendedName>
</protein>
<evidence type="ECO:0008006" key="3">
    <source>
        <dbReference type="Google" id="ProtNLM"/>
    </source>
</evidence>
<geneLocation type="plasmid" evidence="1 2">
    <name>p1_010030</name>
</geneLocation>
<proteinExistence type="predicted"/>
<evidence type="ECO:0000313" key="2">
    <source>
        <dbReference type="Proteomes" id="UP000245977"/>
    </source>
</evidence>
<gene>
    <name evidence="1" type="ORF">DJ533_00035</name>
</gene>